<evidence type="ECO:0000313" key="2">
    <source>
        <dbReference type="EMBL" id="QEU79398.1"/>
    </source>
</evidence>
<reference evidence="1" key="1">
    <citation type="journal article" date="2014" name="Int. J. Syst. Evol. Microbiol.">
        <title>Complete genome sequence of Corynebacterium casei LMG S-19264T (=DSM 44701T), isolated from a smear-ripened cheese.</title>
        <authorList>
            <consortium name="US DOE Joint Genome Institute (JGI-PGF)"/>
            <person name="Walter F."/>
            <person name="Albersmeier A."/>
            <person name="Kalinowski J."/>
            <person name="Ruckert C."/>
        </authorList>
    </citation>
    <scope>NUCLEOTIDE SEQUENCE</scope>
    <source>
        <strain evidence="1">JCM 4834</strain>
    </source>
</reference>
<evidence type="ECO:0000313" key="3">
    <source>
        <dbReference type="Proteomes" id="UP000326831"/>
    </source>
</evidence>
<dbReference type="EMBL" id="BMVX01000003">
    <property type="protein sequence ID" value="GGZ54256.1"/>
    <property type="molecule type" value="Genomic_DNA"/>
</dbReference>
<dbReference type="Proteomes" id="UP000634660">
    <property type="component" value="Unassembled WGS sequence"/>
</dbReference>
<evidence type="ECO:0000313" key="1">
    <source>
        <dbReference type="EMBL" id="GGZ54256.1"/>
    </source>
</evidence>
<reference evidence="2 3" key="2">
    <citation type="submission" date="2017-09" db="EMBL/GenBank/DDBJ databases">
        <authorList>
            <person name="Lee N."/>
            <person name="Cho B.-K."/>
        </authorList>
    </citation>
    <scope>NUCLEOTIDE SEQUENCE [LARGE SCALE GENOMIC DNA]</scope>
    <source>
        <strain evidence="2 3">ATCC 27467</strain>
    </source>
</reference>
<keyword evidence="3" id="KW-1185">Reference proteome</keyword>
<dbReference type="AlphaFoldDB" id="A0A5P2UJX0"/>
<accession>A0A5P2UJX0</accession>
<dbReference type="EMBL" id="CP023701">
    <property type="protein sequence ID" value="QEU79398.1"/>
    <property type="molecule type" value="Genomic_DNA"/>
</dbReference>
<proteinExistence type="predicted"/>
<gene>
    <name evidence="2" type="ORF">CP968_14660</name>
    <name evidence="1" type="ORF">GCM10010371_12330</name>
</gene>
<dbReference type="Proteomes" id="UP000326831">
    <property type="component" value="Chromosome"/>
</dbReference>
<reference evidence="1" key="3">
    <citation type="submission" date="2020-09" db="EMBL/GenBank/DDBJ databases">
        <authorList>
            <person name="Sun Q."/>
            <person name="Ohkuma M."/>
        </authorList>
    </citation>
    <scope>NUCLEOTIDE SEQUENCE</scope>
    <source>
        <strain evidence="1">JCM 4834</strain>
    </source>
</reference>
<dbReference type="OrthoDB" id="4186974at2"/>
<protein>
    <submittedName>
        <fullName evidence="2">Uncharacterized protein</fullName>
    </submittedName>
</protein>
<dbReference type="KEGG" id="ssub:CP968_14660"/>
<sequence>MSPIAVGGPALFIGTDTPCVALVRPEIDPAQPEVREAAERAGVTPEEFAGPADLWQLIADRTDGEGLEVALPGLADADAAAFVGRVLAGLADPDAGFTAELAVAGHGLLRLDARPAGEGFAFLARVTPPASEGAAPLDVEIGPTPLAELRAELEQFRRSLS</sequence>
<organism evidence="2 3">
    <name type="scientific">Streptomyces subrutilus</name>
    <dbReference type="NCBI Taxonomy" id="36818"/>
    <lineage>
        <taxon>Bacteria</taxon>
        <taxon>Bacillati</taxon>
        <taxon>Actinomycetota</taxon>
        <taxon>Actinomycetes</taxon>
        <taxon>Kitasatosporales</taxon>
        <taxon>Streptomycetaceae</taxon>
        <taxon>Streptomyces</taxon>
    </lineage>
</organism>
<dbReference type="RefSeq" id="WP_150518423.1">
    <property type="nucleotide sequence ID" value="NZ_BMVX01000003.1"/>
</dbReference>
<name>A0A5P2UJX0_9ACTN</name>